<name>A0A6G1CIT1_9ORYZ</name>
<keyword evidence="3" id="KW-1185">Reference proteome</keyword>
<dbReference type="AlphaFoldDB" id="A0A6G1CIT1"/>
<sequence>MLQLAGALHGRGGGLSVTVLHTRFNALDPSRYPEFAFVQVPDGIPPDVATRGNIIDVILAMNAAMDGESSSLSPSFHDVLASVVAADEGQPPAACLIIDANLLAAQKAAAGLGLPTLVLRTGSAACLGCYLAYPTLLRKGYLPPKGQHYTITI</sequence>
<dbReference type="Proteomes" id="UP000479710">
    <property type="component" value="Unassembled WGS sequence"/>
</dbReference>
<dbReference type="PANTHER" id="PTHR11926:SF1451">
    <property type="entry name" value="OS07G0241500 PROTEIN"/>
    <property type="match status" value="1"/>
</dbReference>
<dbReference type="OrthoDB" id="692197at2759"/>
<comment type="caution">
    <text evidence="2">The sequence shown here is derived from an EMBL/GenBank/DDBJ whole genome shotgun (WGS) entry which is preliminary data.</text>
</comment>
<organism evidence="2 3">
    <name type="scientific">Oryza meyeriana var. granulata</name>
    <dbReference type="NCBI Taxonomy" id="110450"/>
    <lineage>
        <taxon>Eukaryota</taxon>
        <taxon>Viridiplantae</taxon>
        <taxon>Streptophyta</taxon>
        <taxon>Embryophyta</taxon>
        <taxon>Tracheophyta</taxon>
        <taxon>Spermatophyta</taxon>
        <taxon>Magnoliopsida</taxon>
        <taxon>Liliopsida</taxon>
        <taxon>Poales</taxon>
        <taxon>Poaceae</taxon>
        <taxon>BOP clade</taxon>
        <taxon>Oryzoideae</taxon>
        <taxon>Oryzeae</taxon>
        <taxon>Oryzinae</taxon>
        <taxon>Oryza</taxon>
        <taxon>Oryza meyeriana</taxon>
    </lineage>
</organism>
<dbReference type="Gene3D" id="3.40.50.2000">
    <property type="entry name" value="Glycogen Phosphorylase B"/>
    <property type="match status" value="1"/>
</dbReference>
<accession>A0A6G1CIT1</accession>
<dbReference type="GO" id="GO:0080044">
    <property type="term" value="F:quercetin 7-O-glucosyltransferase activity"/>
    <property type="evidence" value="ECO:0007669"/>
    <property type="project" value="TreeGrafter"/>
</dbReference>
<protein>
    <submittedName>
        <fullName evidence="2">Uncharacterized protein</fullName>
    </submittedName>
</protein>
<comment type="similarity">
    <text evidence="1">Belongs to the UDP-glycosyltransferase family.</text>
</comment>
<evidence type="ECO:0000313" key="2">
    <source>
        <dbReference type="EMBL" id="KAF0900069.1"/>
    </source>
</evidence>
<reference evidence="2 3" key="1">
    <citation type="submission" date="2019-11" db="EMBL/GenBank/DDBJ databases">
        <title>Whole genome sequence of Oryza granulata.</title>
        <authorList>
            <person name="Li W."/>
        </authorList>
    </citation>
    <scope>NUCLEOTIDE SEQUENCE [LARGE SCALE GENOMIC DNA]</scope>
    <source>
        <strain evidence="3">cv. Menghai</strain>
        <tissue evidence="2">Leaf</tissue>
    </source>
</reference>
<dbReference type="PANTHER" id="PTHR11926">
    <property type="entry name" value="GLUCOSYL/GLUCURONOSYL TRANSFERASES"/>
    <property type="match status" value="1"/>
</dbReference>
<evidence type="ECO:0000313" key="3">
    <source>
        <dbReference type="Proteomes" id="UP000479710"/>
    </source>
</evidence>
<dbReference type="SUPFAM" id="SSF53756">
    <property type="entry name" value="UDP-Glycosyltransferase/glycogen phosphorylase"/>
    <property type="match status" value="1"/>
</dbReference>
<gene>
    <name evidence="2" type="ORF">E2562_026805</name>
</gene>
<evidence type="ECO:0000256" key="1">
    <source>
        <dbReference type="ARBA" id="ARBA00009995"/>
    </source>
</evidence>
<dbReference type="GO" id="GO:0080043">
    <property type="term" value="F:quercetin 3-O-glucosyltransferase activity"/>
    <property type="evidence" value="ECO:0007669"/>
    <property type="project" value="TreeGrafter"/>
</dbReference>
<proteinExistence type="inferred from homology"/>
<dbReference type="EMBL" id="SPHZ02000009">
    <property type="protein sequence ID" value="KAF0900069.1"/>
    <property type="molecule type" value="Genomic_DNA"/>
</dbReference>